<dbReference type="EMBL" id="ML178826">
    <property type="protein sequence ID" value="TFL01110.1"/>
    <property type="molecule type" value="Genomic_DNA"/>
</dbReference>
<keyword evidence="3" id="KW-1185">Reference proteome</keyword>
<accession>A0A5C3QIY0</accession>
<feature type="non-terminal residue" evidence="2">
    <location>
        <position position="410"/>
    </location>
</feature>
<organism evidence="2 3">
    <name type="scientific">Pterulicium gracile</name>
    <dbReference type="NCBI Taxonomy" id="1884261"/>
    <lineage>
        <taxon>Eukaryota</taxon>
        <taxon>Fungi</taxon>
        <taxon>Dikarya</taxon>
        <taxon>Basidiomycota</taxon>
        <taxon>Agaricomycotina</taxon>
        <taxon>Agaricomycetes</taxon>
        <taxon>Agaricomycetidae</taxon>
        <taxon>Agaricales</taxon>
        <taxon>Pleurotineae</taxon>
        <taxon>Pterulaceae</taxon>
        <taxon>Pterulicium</taxon>
    </lineage>
</organism>
<dbReference type="Proteomes" id="UP000305067">
    <property type="component" value="Unassembled WGS sequence"/>
</dbReference>
<dbReference type="AlphaFoldDB" id="A0A5C3QIY0"/>
<evidence type="ECO:0000256" key="1">
    <source>
        <dbReference type="SAM" id="MobiDB-lite"/>
    </source>
</evidence>
<sequence>MNPSSPNADLSTDLESRYPAGPYDEDDSQQVREQGSQVTSCSGCKAVFSDTNFGRHKDSSAHRDYMLRHLGYNLEPRGVWQCVYPVCAPSSPARPGRNPGSCSRQDTMKRHYCKKHGLKSEEALELAKTSKVSAHPSPLPSPSTLGEGSVVHEEATDEIHGLPGAVSVGDSIPDDAHLYIFKVEEPQDTCSEQYHGHGPLSLEVPRSPFQFNPALLSPTLPRTRRLHLDGMSPSLGAFRSGSSPYTDVSSIASLSPVSIDHDYLLPSGSPASLGTSSVDWDSQSIDTRSVLLSTTGSDHLVPDSDARGSFYSAGTAHPYYHEVSAHSPFPPVQQPGDRSSPLFTPDSLTTDGVRMHSGLVVPNSVIQEALASYYQRMDMQSSNAERMLTLLSLNGPHSQPQNETFYLTGT</sequence>
<reference evidence="2 3" key="1">
    <citation type="journal article" date="2019" name="Nat. Ecol. Evol.">
        <title>Megaphylogeny resolves global patterns of mushroom evolution.</title>
        <authorList>
            <person name="Varga T."/>
            <person name="Krizsan K."/>
            <person name="Foldi C."/>
            <person name="Dima B."/>
            <person name="Sanchez-Garcia M."/>
            <person name="Sanchez-Ramirez S."/>
            <person name="Szollosi G.J."/>
            <person name="Szarkandi J.G."/>
            <person name="Papp V."/>
            <person name="Albert L."/>
            <person name="Andreopoulos W."/>
            <person name="Angelini C."/>
            <person name="Antonin V."/>
            <person name="Barry K.W."/>
            <person name="Bougher N.L."/>
            <person name="Buchanan P."/>
            <person name="Buyck B."/>
            <person name="Bense V."/>
            <person name="Catcheside P."/>
            <person name="Chovatia M."/>
            <person name="Cooper J."/>
            <person name="Damon W."/>
            <person name="Desjardin D."/>
            <person name="Finy P."/>
            <person name="Geml J."/>
            <person name="Haridas S."/>
            <person name="Hughes K."/>
            <person name="Justo A."/>
            <person name="Karasinski D."/>
            <person name="Kautmanova I."/>
            <person name="Kiss B."/>
            <person name="Kocsube S."/>
            <person name="Kotiranta H."/>
            <person name="LaButti K.M."/>
            <person name="Lechner B.E."/>
            <person name="Liimatainen K."/>
            <person name="Lipzen A."/>
            <person name="Lukacs Z."/>
            <person name="Mihaltcheva S."/>
            <person name="Morgado L.N."/>
            <person name="Niskanen T."/>
            <person name="Noordeloos M.E."/>
            <person name="Ohm R.A."/>
            <person name="Ortiz-Santana B."/>
            <person name="Ovrebo C."/>
            <person name="Racz N."/>
            <person name="Riley R."/>
            <person name="Savchenko A."/>
            <person name="Shiryaev A."/>
            <person name="Soop K."/>
            <person name="Spirin V."/>
            <person name="Szebenyi C."/>
            <person name="Tomsovsky M."/>
            <person name="Tulloss R.E."/>
            <person name="Uehling J."/>
            <person name="Grigoriev I.V."/>
            <person name="Vagvolgyi C."/>
            <person name="Papp T."/>
            <person name="Martin F.M."/>
            <person name="Miettinen O."/>
            <person name="Hibbett D.S."/>
            <person name="Nagy L.G."/>
        </authorList>
    </citation>
    <scope>NUCLEOTIDE SEQUENCE [LARGE SCALE GENOMIC DNA]</scope>
    <source>
        <strain evidence="2 3">CBS 309.79</strain>
    </source>
</reference>
<feature type="compositionally biased region" description="Polar residues" evidence="1">
    <location>
        <begin position="1"/>
        <end position="10"/>
    </location>
</feature>
<evidence type="ECO:0000313" key="3">
    <source>
        <dbReference type="Proteomes" id="UP000305067"/>
    </source>
</evidence>
<feature type="region of interest" description="Disordered" evidence="1">
    <location>
        <begin position="1"/>
        <end position="37"/>
    </location>
</feature>
<gene>
    <name evidence="2" type="ORF">BDV98DRAFT_568475</name>
</gene>
<proteinExistence type="predicted"/>
<evidence type="ECO:0000313" key="2">
    <source>
        <dbReference type="EMBL" id="TFL01110.1"/>
    </source>
</evidence>
<protein>
    <submittedName>
        <fullName evidence="2">Uncharacterized protein</fullName>
    </submittedName>
</protein>
<name>A0A5C3QIY0_9AGAR</name>